<comment type="caution">
    <text evidence="5">The sequence shown here is derived from an EMBL/GenBank/DDBJ whole genome shotgun (WGS) entry which is preliminary data.</text>
</comment>
<evidence type="ECO:0000313" key="5">
    <source>
        <dbReference type="EMBL" id="GAA0478468.1"/>
    </source>
</evidence>
<dbReference type="PANTHER" id="PTHR32332:SF31">
    <property type="entry name" value="2-NITROPROPANE DIOXYGENASE FAMILY, PUTATIVE (AFU_ORTHOLOGUE AFUA_2G09850)-RELATED"/>
    <property type="match status" value="1"/>
</dbReference>
<name>A0ABN1AK23_9SPHN</name>
<dbReference type="SUPFAM" id="SSF51412">
    <property type="entry name" value="Inosine monophosphate dehydrogenase (IMPDH)"/>
    <property type="match status" value="1"/>
</dbReference>
<dbReference type="InterPro" id="IPR004136">
    <property type="entry name" value="NMO"/>
</dbReference>
<proteinExistence type="predicted"/>
<dbReference type="EMBL" id="BAAAEM010000002">
    <property type="protein sequence ID" value="GAA0478468.1"/>
    <property type="molecule type" value="Genomic_DNA"/>
</dbReference>
<gene>
    <name evidence="5" type="ORF">GCM10009096_20460</name>
</gene>
<feature type="chain" id="PRO_5047201796" evidence="4">
    <location>
        <begin position="29"/>
        <end position="332"/>
    </location>
</feature>
<keyword evidence="3" id="KW-0560">Oxidoreductase</keyword>
<evidence type="ECO:0000256" key="2">
    <source>
        <dbReference type="ARBA" id="ARBA00022643"/>
    </source>
</evidence>
<dbReference type="RefSeq" id="WP_229954632.1">
    <property type="nucleotide sequence ID" value="NZ_BAAAEM010000002.1"/>
</dbReference>
<keyword evidence="1" id="KW-0285">Flavoprotein</keyword>
<feature type="signal peptide" evidence="4">
    <location>
        <begin position="1"/>
        <end position="28"/>
    </location>
</feature>
<dbReference type="Gene3D" id="3.20.20.70">
    <property type="entry name" value="Aldolase class I"/>
    <property type="match status" value="1"/>
</dbReference>
<keyword evidence="4" id="KW-0732">Signal</keyword>
<evidence type="ECO:0000256" key="3">
    <source>
        <dbReference type="ARBA" id="ARBA00023002"/>
    </source>
</evidence>
<dbReference type="PANTHER" id="PTHR32332">
    <property type="entry name" value="2-NITROPROPANE DIOXYGENASE"/>
    <property type="match status" value="1"/>
</dbReference>
<dbReference type="GO" id="GO:0004497">
    <property type="term" value="F:monooxygenase activity"/>
    <property type="evidence" value="ECO:0007669"/>
    <property type="project" value="UniProtKB-KW"/>
</dbReference>
<dbReference type="Proteomes" id="UP001500713">
    <property type="component" value="Unassembled WGS sequence"/>
</dbReference>
<keyword evidence="6" id="KW-1185">Reference proteome</keyword>
<sequence length="332" mass="35581">MTRFADYFDLKIPLALAPMALASGGALASACARAGTLGLVGGGYGDLEWTSREYEIAVDALKDDAAAMRRLGCGFISWKLAENSDALDWLIDNHRPAAVMLSFGDPRPFSERILQAGATLICQIHSLTDLPVAIEAGAKIIVAQGTEAGGHGATQDRGRGTISFISETADWLAVHAPETLLLGAGGIADGRGLAAAMVLGADGAMMGSRFWATSECLANPKAKDIAIETDGDNTARSSVFDVLRRKNWPESFDFRAIRNDLYQQWEDRIDLLKDNPEEGRAAYDEGVRQADFNRAHIGIGESVGMISRVPDAASLIGDIESEMKNTLKRLNP</sequence>
<evidence type="ECO:0000313" key="6">
    <source>
        <dbReference type="Proteomes" id="UP001500713"/>
    </source>
</evidence>
<dbReference type="InterPro" id="IPR013785">
    <property type="entry name" value="Aldolase_TIM"/>
</dbReference>
<protein>
    <submittedName>
        <fullName evidence="5">Nitronate monooxygenase</fullName>
    </submittedName>
</protein>
<dbReference type="Pfam" id="PF03060">
    <property type="entry name" value="NMO"/>
    <property type="match status" value="1"/>
</dbReference>
<evidence type="ECO:0000256" key="1">
    <source>
        <dbReference type="ARBA" id="ARBA00022630"/>
    </source>
</evidence>
<keyword evidence="2" id="KW-0288">FMN</keyword>
<keyword evidence="5" id="KW-0503">Monooxygenase</keyword>
<reference evidence="5 6" key="1">
    <citation type="journal article" date="2019" name="Int. J. Syst. Evol. Microbiol.">
        <title>The Global Catalogue of Microorganisms (GCM) 10K type strain sequencing project: providing services to taxonomists for standard genome sequencing and annotation.</title>
        <authorList>
            <consortium name="The Broad Institute Genomics Platform"/>
            <consortium name="The Broad Institute Genome Sequencing Center for Infectious Disease"/>
            <person name="Wu L."/>
            <person name="Ma J."/>
        </authorList>
    </citation>
    <scope>NUCLEOTIDE SEQUENCE [LARGE SCALE GENOMIC DNA]</scope>
    <source>
        <strain evidence="5 6">JCM 14162</strain>
    </source>
</reference>
<evidence type="ECO:0000256" key="4">
    <source>
        <dbReference type="SAM" id="SignalP"/>
    </source>
</evidence>
<accession>A0ABN1AK23</accession>
<dbReference type="CDD" id="cd04730">
    <property type="entry name" value="NPD_like"/>
    <property type="match status" value="1"/>
</dbReference>
<dbReference type="PROSITE" id="PS51257">
    <property type="entry name" value="PROKAR_LIPOPROTEIN"/>
    <property type="match status" value="1"/>
</dbReference>
<organism evidence="5 6">
    <name type="scientific">Parasphingorhabdus litoris</name>
    <dbReference type="NCBI Taxonomy" id="394733"/>
    <lineage>
        <taxon>Bacteria</taxon>
        <taxon>Pseudomonadati</taxon>
        <taxon>Pseudomonadota</taxon>
        <taxon>Alphaproteobacteria</taxon>
        <taxon>Sphingomonadales</taxon>
        <taxon>Sphingomonadaceae</taxon>
        <taxon>Parasphingorhabdus</taxon>
    </lineage>
</organism>